<keyword evidence="3" id="KW-1185">Reference proteome</keyword>
<keyword evidence="1" id="KW-0472">Membrane</keyword>
<dbReference type="PANTHER" id="PTHR31061:SF24">
    <property type="entry name" value="LD22376P"/>
    <property type="match status" value="1"/>
</dbReference>
<dbReference type="STRING" id="1656094.BFC18_14075"/>
<name>A0A1E7Z9V5_9ALTE</name>
<feature type="transmembrane region" description="Helical" evidence="1">
    <location>
        <begin position="43"/>
        <end position="66"/>
    </location>
</feature>
<feature type="transmembrane region" description="Helical" evidence="1">
    <location>
        <begin position="224"/>
        <end position="243"/>
    </location>
</feature>
<accession>A0A1E7Z9V5</accession>
<feature type="transmembrane region" description="Helical" evidence="1">
    <location>
        <begin position="249"/>
        <end position="272"/>
    </location>
</feature>
<dbReference type="EMBL" id="MDHN01000029">
    <property type="protein sequence ID" value="OFC70299.1"/>
    <property type="molecule type" value="Genomic_DNA"/>
</dbReference>
<gene>
    <name evidence="2" type="ORF">BFC18_14075</name>
</gene>
<feature type="transmembrane region" description="Helical" evidence="1">
    <location>
        <begin position="190"/>
        <end position="212"/>
    </location>
</feature>
<keyword evidence="1" id="KW-1133">Transmembrane helix</keyword>
<evidence type="ECO:0008006" key="4">
    <source>
        <dbReference type="Google" id="ProtNLM"/>
    </source>
</evidence>
<dbReference type="Proteomes" id="UP000175691">
    <property type="component" value="Unassembled WGS sequence"/>
</dbReference>
<evidence type="ECO:0000256" key="1">
    <source>
        <dbReference type="SAM" id="Phobius"/>
    </source>
</evidence>
<feature type="transmembrane region" description="Helical" evidence="1">
    <location>
        <begin position="110"/>
        <end position="128"/>
    </location>
</feature>
<organism evidence="2 3">
    <name type="scientific">Alteromonas confluentis</name>
    <dbReference type="NCBI Taxonomy" id="1656094"/>
    <lineage>
        <taxon>Bacteria</taxon>
        <taxon>Pseudomonadati</taxon>
        <taxon>Pseudomonadota</taxon>
        <taxon>Gammaproteobacteria</taxon>
        <taxon>Alteromonadales</taxon>
        <taxon>Alteromonadaceae</taxon>
        <taxon>Alteromonas/Salinimonas group</taxon>
        <taxon>Alteromonas</taxon>
    </lineage>
</organism>
<feature type="transmembrane region" description="Helical" evidence="1">
    <location>
        <begin position="135"/>
        <end position="155"/>
    </location>
</feature>
<feature type="transmembrane region" description="Helical" evidence="1">
    <location>
        <begin position="284"/>
        <end position="302"/>
    </location>
</feature>
<dbReference type="RefSeq" id="WP_070125942.1">
    <property type="nucleotide sequence ID" value="NZ_MDHN01000029.1"/>
</dbReference>
<dbReference type="OrthoDB" id="9788724at2"/>
<feature type="transmembrane region" description="Helical" evidence="1">
    <location>
        <begin position="331"/>
        <end position="353"/>
    </location>
</feature>
<protein>
    <recommendedName>
        <fullName evidence="4">Heparan-alpha-glucosaminide N-acetyltransferase catalytic domain-containing protein</fullName>
    </recommendedName>
</protein>
<proteinExistence type="predicted"/>
<evidence type="ECO:0000313" key="2">
    <source>
        <dbReference type="EMBL" id="OFC70299.1"/>
    </source>
</evidence>
<dbReference type="AlphaFoldDB" id="A0A1E7Z9V5"/>
<sequence length="361" mass="40768">MTAENNKKRLLSLDVFRGLTMMAMIVVNSPNTYGELSHAHWEGIYFADLIFPFFIIIVGVAIALGFKNVIPDSPNLSAVLKKVWKRTFIMFALGMAVNLFYTHFEQVRVLGVLQRIALVYLACCYFAIYCTPRTIVKTGIAILLLYWLFILFIPAPGLPAGHLERGENIINWFDRFMPGMLWRGEWDPEGLLSTFPSVVTGIIGLLMGQIIISAKEDLKEAVMHLSVFGFLCFAIGCIWSLGFPFIKQIWSSSFVLATGGVGAMILACMVWYTDIRGYRAGTTLPVIFGANAITAYVLHVIIEKCLDWEINGTSVHQIWVDWSLQAGMSEFISATIWVLMFVGVCFIPVYWLWRKQIFIKI</sequence>
<reference evidence="2 3" key="1">
    <citation type="submission" date="2016-08" db="EMBL/GenBank/DDBJ databases">
        <authorList>
            <person name="Seilhamer J.J."/>
        </authorList>
    </citation>
    <scope>NUCLEOTIDE SEQUENCE [LARGE SCALE GENOMIC DNA]</scope>
    <source>
        <strain evidence="2 3">KCTC 42603</strain>
    </source>
</reference>
<keyword evidence="1" id="KW-0812">Transmembrane</keyword>
<feature type="transmembrane region" description="Helical" evidence="1">
    <location>
        <begin position="87"/>
        <end position="104"/>
    </location>
</feature>
<evidence type="ECO:0000313" key="3">
    <source>
        <dbReference type="Proteomes" id="UP000175691"/>
    </source>
</evidence>
<comment type="caution">
    <text evidence="2">The sequence shown here is derived from an EMBL/GenBank/DDBJ whole genome shotgun (WGS) entry which is preliminary data.</text>
</comment>
<feature type="transmembrane region" description="Helical" evidence="1">
    <location>
        <begin position="12"/>
        <end position="31"/>
    </location>
</feature>
<dbReference type="PANTHER" id="PTHR31061">
    <property type="entry name" value="LD22376P"/>
    <property type="match status" value="1"/>
</dbReference>